<protein>
    <submittedName>
        <fullName evidence="1">Uncharacterized protein</fullName>
    </submittedName>
</protein>
<dbReference type="STRING" id="1702214.AL399_01340"/>
<name>A0A0Q4B9T8_9BACT</name>
<dbReference type="PATRIC" id="fig|1702214.3.peg.1747"/>
<organism evidence="1 2">
    <name type="scientific">Candidatus [Bacteroides] periocalifornicus</name>
    <dbReference type="NCBI Taxonomy" id="1702214"/>
    <lineage>
        <taxon>Bacteria</taxon>
        <taxon>Pseudomonadati</taxon>
        <taxon>Bacteroidota</taxon>
    </lineage>
</organism>
<dbReference type="AlphaFoldDB" id="A0A0Q4B9T8"/>
<evidence type="ECO:0000313" key="1">
    <source>
        <dbReference type="EMBL" id="KQM09556.1"/>
    </source>
</evidence>
<proteinExistence type="predicted"/>
<gene>
    <name evidence="1" type="ORF">AL399_01340</name>
</gene>
<reference evidence="1" key="1">
    <citation type="submission" date="2015-08" db="EMBL/GenBank/DDBJ databases">
        <title>Candidatus Bacteriodes Periocalifornicus.</title>
        <authorList>
            <person name="McLean J.S."/>
            <person name="Kelley S."/>
        </authorList>
    </citation>
    <scope>NUCLEOTIDE SEQUENCE [LARGE SCALE GENOMIC DNA]</scope>
    <source>
        <strain evidence="1">12B</strain>
    </source>
</reference>
<dbReference type="EMBL" id="LIIK01000003">
    <property type="protein sequence ID" value="KQM09556.1"/>
    <property type="molecule type" value="Genomic_DNA"/>
</dbReference>
<evidence type="ECO:0000313" key="2">
    <source>
        <dbReference type="Proteomes" id="UP000054172"/>
    </source>
</evidence>
<keyword evidence="2" id="KW-1185">Reference proteome</keyword>
<comment type="caution">
    <text evidence="1">The sequence shown here is derived from an EMBL/GenBank/DDBJ whole genome shotgun (WGS) entry which is preliminary data.</text>
</comment>
<sequence length="75" mass="8776">MVKELQAHIPDYAKMDEYLRKNNLCRLLEARLPQAMERGKRLCSIPEDERVCYSEVFKLLDLLETLGAAERQPPE</sequence>
<accession>A0A0Q4B9T8</accession>
<dbReference type="Proteomes" id="UP000054172">
    <property type="component" value="Unassembled WGS sequence"/>
</dbReference>